<comment type="caution">
    <text evidence="2">The sequence shown here is derived from an EMBL/GenBank/DDBJ whole genome shotgun (WGS) entry which is preliminary data.</text>
</comment>
<sequence length="185" mass="20753">MANLLKRVASAMMKDVTCDSTPCSKNIKLDDSNENEAVSSEVHNPKPDVSRGNCSTQSEVVPSVHDVNGKEEDDDLFEELNEPTERVIQKVSEMKIGAIYQLVDIYSMQIEDRLAVVGGFQLDEEPVIYVWMPTSLVRNYDAKKVLDLKAKISNGKKGYAVYRGMKATKYNTSSSDIVWVQKKQN</sequence>
<proteinExistence type="predicted"/>
<accession>A0AAE1L700</accession>
<protein>
    <submittedName>
        <fullName evidence="2">E3 ubiquitin-protein ligase AMFR</fullName>
    </submittedName>
</protein>
<name>A0AAE1L700_9NEOP</name>
<evidence type="ECO:0000256" key="1">
    <source>
        <dbReference type="SAM" id="MobiDB-lite"/>
    </source>
</evidence>
<reference evidence="2" key="2">
    <citation type="journal article" date="2023" name="BMC Genomics">
        <title>Pest status, molecular evolution, and epigenetic factors derived from the genome assembly of Frankliniella fusca, a thysanopteran phytovirus vector.</title>
        <authorList>
            <person name="Catto M.A."/>
            <person name="Labadie P.E."/>
            <person name="Jacobson A.L."/>
            <person name="Kennedy G.G."/>
            <person name="Srinivasan R."/>
            <person name="Hunt B.G."/>
        </authorList>
    </citation>
    <scope>NUCLEOTIDE SEQUENCE</scope>
    <source>
        <strain evidence="2">PL_HMW_Pooled</strain>
    </source>
</reference>
<reference evidence="2" key="1">
    <citation type="submission" date="2021-07" db="EMBL/GenBank/DDBJ databases">
        <authorList>
            <person name="Catto M.A."/>
            <person name="Jacobson A."/>
            <person name="Kennedy G."/>
            <person name="Labadie P."/>
            <person name="Hunt B.G."/>
            <person name="Srinivasan R."/>
        </authorList>
    </citation>
    <scope>NUCLEOTIDE SEQUENCE</scope>
    <source>
        <strain evidence="2">PL_HMW_Pooled</strain>
        <tissue evidence="2">Head</tissue>
    </source>
</reference>
<gene>
    <name evidence="2" type="ORF">KUF71_018216</name>
</gene>
<dbReference type="EMBL" id="JAHWGI010000010">
    <property type="protein sequence ID" value="KAK3907387.1"/>
    <property type="molecule type" value="Genomic_DNA"/>
</dbReference>
<dbReference type="Proteomes" id="UP001219518">
    <property type="component" value="Unassembled WGS sequence"/>
</dbReference>
<evidence type="ECO:0000313" key="3">
    <source>
        <dbReference type="Proteomes" id="UP001219518"/>
    </source>
</evidence>
<organism evidence="2 3">
    <name type="scientific">Frankliniella fusca</name>
    <dbReference type="NCBI Taxonomy" id="407009"/>
    <lineage>
        <taxon>Eukaryota</taxon>
        <taxon>Metazoa</taxon>
        <taxon>Ecdysozoa</taxon>
        <taxon>Arthropoda</taxon>
        <taxon>Hexapoda</taxon>
        <taxon>Insecta</taxon>
        <taxon>Pterygota</taxon>
        <taxon>Neoptera</taxon>
        <taxon>Paraneoptera</taxon>
        <taxon>Thysanoptera</taxon>
        <taxon>Terebrantia</taxon>
        <taxon>Thripoidea</taxon>
        <taxon>Thripidae</taxon>
        <taxon>Frankliniella</taxon>
    </lineage>
</organism>
<keyword evidence="3" id="KW-1185">Reference proteome</keyword>
<evidence type="ECO:0000313" key="2">
    <source>
        <dbReference type="EMBL" id="KAK3907387.1"/>
    </source>
</evidence>
<dbReference type="AlphaFoldDB" id="A0AAE1L700"/>
<feature type="region of interest" description="Disordered" evidence="1">
    <location>
        <begin position="29"/>
        <end position="59"/>
    </location>
</feature>